<proteinExistence type="evidence at transcript level"/>
<reference evidence="3" key="2">
    <citation type="submission" date="2009-03" db="EMBL/GenBank/DDBJ databases">
        <authorList>
            <person name="Gang L."/>
        </authorList>
    </citation>
    <scope>NUCLEOTIDE SEQUENCE</scope>
    <source>
        <strain evidence="3">Anhui</strain>
    </source>
</reference>
<sequence length="227" mass="25696">MRINNLVIILTVLFLINLLQTKSQGNGEDSKNGTPHDSGLTKSTELIVHMKTVELFNKTTNKMIEWNENFIDHDSQDYNQLRDHFCGLLIPIFKGGVPSGSCGEECNVTFKSISNTPFDNVQMILSIIFKYNGVQQFNTEKLTQDFIDEIMALESDSTLELNRPGFIIFARTVENPTKKIQTKQPPETEDKNANKGSTWKIIAIIALVALIIVVIGISIFVFLKWHY</sequence>
<keyword evidence="1" id="KW-0812">Transmembrane</keyword>
<keyword evidence="1" id="KW-1133">Transmembrane helix</keyword>
<dbReference type="EMBL" id="FN326955">
    <property type="protein sequence ID" value="CAX82679.1"/>
    <property type="molecule type" value="mRNA"/>
</dbReference>
<keyword evidence="1" id="KW-0472">Membrane</keyword>
<evidence type="ECO:0000313" key="3">
    <source>
        <dbReference type="EMBL" id="CAX82625.1"/>
    </source>
</evidence>
<dbReference type="EMBL" id="FN326901">
    <property type="protein sequence ID" value="CAX82625.1"/>
    <property type="molecule type" value="mRNA"/>
</dbReference>
<feature type="transmembrane region" description="Helical" evidence="1">
    <location>
        <begin position="201"/>
        <end position="223"/>
    </location>
</feature>
<evidence type="ECO:0000256" key="1">
    <source>
        <dbReference type="SAM" id="Phobius"/>
    </source>
</evidence>
<keyword evidence="2" id="KW-0732">Signal</keyword>
<feature type="chain" id="PRO_5007649155" evidence="2">
    <location>
        <begin position="22"/>
        <end position="227"/>
    </location>
</feature>
<reference evidence="3" key="1">
    <citation type="journal article" date="2009" name="Nature">
        <title>The Schistosoma japonicum genome reveals features of host-parasite interplay.</title>
        <authorList>
            <person name="Liu F."/>
            <person name="Zhou Y."/>
            <person name="Wang Z.Q."/>
            <person name="Lu G."/>
            <person name="Zheng H."/>
            <person name="Brindley P.J."/>
            <person name="McManus D.P."/>
            <person name="Blair D."/>
            <person name="Zhang Q.H."/>
            <person name="Zhong Y."/>
            <person name="Wang S."/>
            <person name="Han Z.G."/>
            <person name="Chen Z."/>
        </authorList>
    </citation>
    <scope>NUCLEOTIDE SEQUENCE</scope>
    <source>
        <strain evidence="3">Anhui</strain>
    </source>
</reference>
<dbReference type="AlphaFoldDB" id="C7TYE9"/>
<organism evidence="3">
    <name type="scientific">Schistosoma japonicum</name>
    <name type="common">Blood fluke</name>
    <dbReference type="NCBI Taxonomy" id="6182"/>
    <lineage>
        <taxon>Eukaryota</taxon>
        <taxon>Metazoa</taxon>
        <taxon>Spiralia</taxon>
        <taxon>Lophotrochozoa</taxon>
        <taxon>Platyhelminthes</taxon>
        <taxon>Trematoda</taxon>
        <taxon>Digenea</taxon>
        <taxon>Strigeidida</taxon>
        <taxon>Schistosomatoidea</taxon>
        <taxon>Schistosomatidae</taxon>
        <taxon>Schistosoma</taxon>
    </lineage>
</organism>
<dbReference type="EMBL" id="FN327130">
    <property type="protein sequence ID" value="CAX82854.1"/>
    <property type="molecule type" value="mRNA"/>
</dbReference>
<protein>
    <submittedName>
        <fullName evidence="3">Egg protein CP1084</fullName>
    </submittedName>
</protein>
<feature type="signal peptide" evidence="2">
    <location>
        <begin position="1"/>
        <end position="21"/>
    </location>
</feature>
<accession>C7TYE9</accession>
<evidence type="ECO:0000256" key="2">
    <source>
        <dbReference type="SAM" id="SignalP"/>
    </source>
</evidence>
<name>C7TYE9_SCHJA</name>